<accession>A0A5R8MAJ1</accession>
<organism evidence="1 2">
    <name type="scientific">Maribacter aurantiacus</name>
    <dbReference type="NCBI Taxonomy" id="1882343"/>
    <lineage>
        <taxon>Bacteria</taxon>
        <taxon>Pseudomonadati</taxon>
        <taxon>Bacteroidota</taxon>
        <taxon>Flavobacteriia</taxon>
        <taxon>Flavobacteriales</taxon>
        <taxon>Flavobacteriaceae</taxon>
        <taxon>Maribacter</taxon>
    </lineage>
</organism>
<evidence type="ECO:0000313" key="1">
    <source>
        <dbReference type="EMBL" id="TLF45759.1"/>
    </source>
</evidence>
<gene>
    <name evidence="1" type="ORF">FEK29_06455</name>
</gene>
<dbReference type="AlphaFoldDB" id="A0A5R8MAJ1"/>
<evidence type="ECO:0000313" key="2">
    <source>
        <dbReference type="Proteomes" id="UP000308382"/>
    </source>
</evidence>
<dbReference type="EMBL" id="VBUK01000002">
    <property type="protein sequence ID" value="TLF45759.1"/>
    <property type="molecule type" value="Genomic_DNA"/>
</dbReference>
<keyword evidence="2" id="KW-1185">Reference proteome</keyword>
<dbReference type="OrthoDB" id="1099259at2"/>
<dbReference type="RefSeq" id="WP_138257604.1">
    <property type="nucleotide sequence ID" value="NZ_VBUK01000002.1"/>
</dbReference>
<protein>
    <submittedName>
        <fullName evidence="1">Uncharacterized protein</fullName>
    </submittedName>
</protein>
<sequence>MELPKFILGDNTDYPNAIYVIHTDYPRFIINLEDDEVEWLEEFSKEDEKELESEAENLIEAATAFYDREVSRYEE</sequence>
<dbReference type="Proteomes" id="UP000308382">
    <property type="component" value="Unassembled WGS sequence"/>
</dbReference>
<name>A0A5R8MAJ1_9FLAO</name>
<reference evidence="1 2" key="1">
    <citation type="journal article" date="2017" name="Int. J. Syst. Evol. Microbiol.">
        <title>Maripseudobacter aurantiacus gen. nov., sp. nov., a novel member of the family Flavobacteriaceae isolated from a sedimentation basin.</title>
        <authorList>
            <person name="Chen C."/>
            <person name="Su Y."/>
            <person name="Tao T."/>
            <person name="Fu G."/>
            <person name="Zhang C."/>
            <person name="Sun C."/>
            <person name="Zhang X."/>
            <person name="Wu M."/>
        </authorList>
    </citation>
    <scope>NUCLEOTIDE SEQUENCE [LARGE SCALE GENOMIC DNA]</scope>
    <source>
        <strain evidence="2">CDA4</strain>
    </source>
</reference>
<comment type="caution">
    <text evidence="1">The sequence shown here is derived from an EMBL/GenBank/DDBJ whole genome shotgun (WGS) entry which is preliminary data.</text>
</comment>
<proteinExistence type="predicted"/>